<dbReference type="CDD" id="cd03801">
    <property type="entry name" value="GT4_PimA-like"/>
    <property type="match status" value="1"/>
</dbReference>
<dbReference type="eggNOG" id="COG0438">
    <property type="taxonomic scope" value="Bacteria"/>
</dbReference>
<evidence type="ECO:0000256" key="2">
    <source>
        <dbReference type="ARBA" id="ARBA00022679"/>
    </source>
</evidence>
<proteinExistence type="predicted"/>
<dbReference type="SUPFAM" id="SSF53756">
    <property type="entry name" value="UDP-Glycosyltransferase/glycogen phosphorylase"/>
    <property type="match status" value="1"/>
</dbReference>
<evidence type="ECO:0000259" key="3">
    <source>
        <dbReference type="Pfam" id="PF00534"/>
    </source>
</evidence>
<dbReference type="PANTHER" id="PTHR12526:SF510">
    <property type="entry name" value="D-INOSITOL 3-PHOSPHATE GLYCOSYLTRANSFERASE"/>
    <property type="match status" value="1"/>
</dbReference>
<dbReference type="STRING" id="679197.HMPREF9336_01122"/>
<comment type="caution">
    <text evidence="5">The sequence shown here is derived from an EMBL/GenBank/DDBJ whole genome shotgun (WGS) entry which is preliminary data.</text>
</comment>
<sequence length="395" mass="40931">MSPPPGLVVFLSHTAAVSGAELAFVRLATALGRLGHPAAAVLTESGPLDGALASAGIPTTLVATSFASREVTIGGSFARLIRGGFQMLAAGWAAGAAIREAHGSVVVAESTKALLMGAVASRRARVPLVWHVHDRITREYFGRLAPIIRLIGFFAAAGFVANSKSTLATLWTGRRPAVVSYPGVDLGQVPERGPQRPAAEAALVMVGRLAEWKGQDLVLRALARTAAPVPLVFVGGTHFGEEDYARALRDLVDELGLTDRVAFVGHTDDPLRQAAQADVAIHYSRLTEPFGQVVVEAMAAGCATIAAAEGGPAEIVTDGVDGVLVPPRDPEALAEAIDRLVADSSLRTALAAAGAARARDFSLDVVAVAAAELLRQVAPRTAAPPRPSFPRGTAR</sequence>
<evidence type="ECO:0000259" key="4">
    <source>
        <dbReference type="Pfam" id="PF13439"/>
    </source>
</evidence>
<dbReference type="HOGENOM" id="CLU_009583_0_4_11"/>
<dbReference type="Pfam" id="PF00534">
    <property type="entry name" value="Glycos_transf_1"/>
    <property type="match status" value="1"/>
</dbReference>
<dbReference type="EMBL" id="ACZI02000003">
    <property type="protein sequence ID" value="EFV14041.1"/>
    <property type="molecule type" value="Genomic_DNA"/>
</dbReference>
<dbReference type="PANTHER" id="PTHR12526">
    <property type="entry name" value="GLYCOSYLTRANSFERASE"/>
    <property type="match status" value="1"/>
</dbReference>
<accession>E5XNQ1</accession>
<organism evidence="5 6">
    <name type="scientific">Segniliparus rugosus (strain ATCC BAA-974 / DSM 45345 / CCUG 50838 / CIP 108380 / JCM 13579 / CDC 945)</name>
    <dbReference type="NCBI Taxonomy" id="679197"/>
    <lineage>
        <taxon>Bacteria</taxon>
        <taxon>Bacillati</taxon>
        <taxon>Actinomycetota</taxon>
        <taxon>Actinomycetes</taxon>
        <taxon>Mycobacteriales</taxon>
        <taxon>Segniliparaceae</taxon>
        <taxon>Segniliparus</taxon>
    </lineage>
</organism>
<keyword evidence="6" id="KW-1185">Reference proteome</keyword>
<dbReference type="OrthoDB" id="9814612at2"/>
<keyword evidence="1" id="KW-0328">Glycosyltransferase</keyword>
<name>E5XNQ1_SEGRC</name>
<evidence type="ECO:0000256" key="1">
    <source>
        <dbReference type="ARBA" id="ARBA00022676"/>
    </source>
</evidence>
<dbReference type="InterPro" id="IPR001296">
    <property type="entry name" value="Glyco_trans_1"/>
</dbReference>
<dbReference type="Proteomes" id="UP000004816">
    <property type="component" value="Unassembled WGS sequence"/>
</dbReference>
<dbReference type="Pfam" id="PF13439">
    <property type="entry name" value="Glyco_transf_4"/>
    <property type="match status" value="1"/>
</dbReference>
<feature type="domain" description="Glycosyltransferase subfamily 4-like N-terminal" evidence="4">
    <location>
        <begin position="17"/>
        <end position="186"/>
    </location>
</feature>
<reference evidence="5 6" key="1">
    <citation type="journal article" date="2011" name="Stand. Genomic Sci.">
        <title>High quality draft genome sequence of Segniliparus rugosus CDC 945(T)= (ATCC BAA-974(T)).</title>
        <authorList>
            <person name="Earl A.M."/>
            <person name="Desjardins C.A."/>
            <person name="Fitzgerald M.G."/>
            <person name="Arachchi H.M."/>
            <person name="Zeng Q."/>
            <person name="Mehta T."/>
            <person name="Griggs A."/>
            <person name="Birren B.W."/>
            <person name="Toney N.C."/>
            <person name="Carr J."/>
            <person name="Posey J."/>
            <person name="Butler W.R."/>
        </authorList>
    </citation>
    <scope>NUCLEOTIDE SEQUENCE [LARGE SCALE GENOMIC DNA]</scope>
    <source>
        <strain evidence="6">ATCC BAA-974 / DSM 45345 / CCUG 50838 / CIP 108380 / JCM 13579 / CDC 945</strain>
    </source>
</reference>
<dbReference type="Gene3D" id="3.40.50.2000">
    <property type="entry name" value="Glycogen Phosphorylase B"/>
    <property type="match status" value="2"/>
</dbReference>
<dbReference type="RefSeq" id="WP_007468655.1">
    <property type="nucleotide sequence ID" value="NZ_KI391954.1"/>
</dbReference>
<dbReference type="AlphaFoldDB" id="E5XNQ1"/>
<evidence type="ECO:0000313" key="6">
    <source>
        <dbReference type="Proteomes" id="UP000004816"/>
    </source>
</evidence>
<protein>
    <submittedName>
        <fullName evidence="5">Uncharacterized protein</fullName>
    </submittedName>
</protein>
<feature type="domain" description="Glycosyl transferase family 1" evidence="3">
    <location>
        <begin position="199"/>
        <end position="354"/>
    </location>
</feature>
<dbReference type="InterPro" id="IPR028098">
    <property type="entry name" value="Glyco_trans_4-like_N"/>
</dbReference>
<evidence type="ECO:0000313" key="5">
    <source>
        <dbReference type="EMBL" id="EFV14041.1"/>
    </source>
</evidence>
<gene>
    <name evidence="5" type="ORF">HMPREF9336_01122</name>
</gene>
<dbReference type="GO" id="GO:0016757">
    <property type="term" value="F:glycosyltransferase activity"/>
    <property type="evidence" value="ECO:0007669"/>
    <property type="project" value="UniProtKB-KW"/>
</dbReference>
<keyword evidence="2" id="KW-0808">Transferase</keyword>